<dbReference type="GO" id="GO:0000049">
    <property type="term" value="F:tRNA binding"/>
    <property type="evidence" value="ECO:0007669"/>
    <property type="project" value="UniProtKB-UniRule"/>
</dbReference>
<evidence type="ECO:0000256" key="1">
    <source>
        <dbReference type="ARBA" id="ARBA00022555"/>
    </source>
</evidence>
<evidence type="ECO:0000313" key="5">
    <source>
        <dbReference type="EMBL" id="KRL14321.1"/>
    </source>
</evidence>
<dbReference type="SUPFAM" id="SSF50249">
    <property type="entry name" value="Nucleic acid-binding proteins"/>
    <property type="match status" value="1"/>
</dbReference>
<keyword evidence="1 3" id="KW-0820">tRNA-binding</keyword>
<dbReference type="InterPro" id="IPR012340">
    <property type="entry name" value="NA-bd_OB-fold"/>
</dbReference>
<accession>A0A0R1N2E0</accession>
<dbReference type="Gene3D" id="2.40.50.140">
    <property type="entry name" value="Nucleic acid-binding proteins"/>
    <property type="match status" value="1"/>
</dbReference>
<dbReference type="AlphaFoldDB" id="A0A0R1N2E0"/>
<dbReference type="InterPro" id="IPR033714">
    <property type="entry name" value="tRNA_bind_bactPheRS"/>
</dbReference>
<dbReference type="OrthoDB" id="9805455at2"/>
<dbReference type="Pfam" id="PF01588">
    <property type="entry name" value="tRNA_bind"/>
    <property type="match status" value="1"/>
</dbReference>
<dbReference type="InterPro" id="IPR027855">
    <property type="entry name" value="DUF4479"/>
</dbReference>
<keyword evidence="6" id="KW-1185">Reference proteome</keyword>
<protein>
    <submittedName>
        <fullName evidence="5">tRNA-binding domain-containing protein</fullName>
    </submittedName>
</protein>
<reference evidence="5 6" key="1">
    <citation type="journal article" date="2015" name="Genome Announc.">
        <title>Expanding the biotechnology potential of lactobacilli through comparative genomics of 213 strains and associated genera.</title>
        <authorList>
            <person name="Sun Z."/>
            <person name="Harris H.M."/>
            <person name="McCann A."/>
            <person name="Guo C."/>
            <person name="Argimon S."/>
            <person name="Zhang W."/>
            <person name="Yang X."/>
            <person name="Jeffery I.B."/>
            <person name="Cooney J.C."/>
            <person name="Kagawa T.F."/>
            <person name="Liu W."/>
            <person name="Song Y."/>
            <person name="Salvetti E."/>
            <person name="Wrobel A."/>
            <person name="Rasinkangas P."/>
            <person name="Parkhill J."/>
            <person name="Rea M.C."/>
            <person name="O'Sullivan O."/>
            <person name="Ritari J."/>
            <person name="Douillard F.P."/>
            <person name="Paul Ross R."/>
            <person name="Yang R."/>
            <person name="Briner A.E."/>
            <person name="Felis G.E."/>
            <person name="de Vos W.M."/>
            <person name="Barrangou R."/>
            <person name="Klaenhammer T.R."/>
            <person name="Caufield P.W."/>
            <person name="Cui Y."/>
            <person name="Zhang H."/>
            <person name="O'Toole P.W."/>
        </authorList>
    </citation>
    <scope>NUCLEOTIDE SEQUENCE [LARGE SCALE GENOMIC DNA]</scope>
    <source>
        <strain evidence="5 6">DSM 12744</strain>
    </source>
</reference>
<dbReference type="NCBIfam" id="NF045760">
    <property type="entry name" value="YtpR"/>
    <property type="match status" value="1"/>
</dbReference>
<sequence>MLITAYSKDLAVLFAVVAPDAPEDENTERKGDVAVIRDAKSQKLIGVNFFGPEKILPAAVLTVGHVTLSAESVAKLNAALTEAGFTEQLVADTSPKFVIGHIDTLKDHPDSNHLHVASVDVGQDKPLQIVVGAPNAAAGEKVVVALPGAFMPSGKIIWPGKLRGVPSFGMMCSPRELALPNTPEKRGILLLPADAPVGAAFKPTELDLKY</sequence>
<organism evidence="5 6">
    <name type="scientific">Schleiferilactobacillus perolens DSM 12744</name>
    <dbReference type="NCBI Taxonomy" id="1423792"/>
    <lineage>
        <taxon>Bacteria</taxon>
        <taxon>Bacillati</taxon>
        <taxon>Bacillota</taxon>
        <taxon>Bacilli</taxon>
        <taxon>Lactobacillales</taxon>
        <taxon>Lactobacillaceae</taxon>
        <taxon>Schleiferilactobacillus</taxon>
    </lineage>
</organism>
<dbReference type="PROSITE" id="PS50886">
    <property type="entry name" value="TRBD"/>
    <property type="match status" value="1"/>
</dbReference>
<evidence type="ECO:0000256" key="2">
    <source>
        <dbReference type="ARBA" id="ARBA00022884"/>
    </source>
</evidence>
<evidence type="ECO:0000256" key="3">
    <source>
        <dbReference type="PROSITE-ProRule" id="PRU00209"/>
    </source>
</evidence>
<comment type="caution">
    <text evidence="5">The sequence shown here is derived from an EMBL/GenBank/DDBJ whole genome shotgun (WGS) entry which is preliminary data.</text>
</comment>
<dbReference type="CDD" id="cd02796">
    <property type="entry name" value="tRNA_bind_bactPheRS"/>
    <property type="match status" value="1"/>
</dbReference>
<dbReference type="Gene3D" id="3.30.1940.10">
    <property type="entry name" value="YtpR-like"/>
    <property type="match status" value="1"/>
</dbReference>
<dbReference type="Proteomes" id="UP000051330">
    <property type="component" value="Unassembled WGS sequence"/>
</dbReference>
<dbReference type="FunFam" id="2.40.50.140:FF:000045">
    <property type="entry name" value="Phenylalanine--tRNA ligase beta subunit"/>
    <property type="match status" value="1"/>
</dbReference>
<dbReference type="STRING" id="1423792.FD09_GL001490"/>
<dbReference type="RefSeq" id="WP_057818443.1">
    <property type="nucleotide sequence ID" value="NZ_AZEC01000002.1"/>
</dbReference>
<keyword evidence="2 3" id="KW-0694">RNA-binding</keyword>
<dbReference type="PATRIC" id="fig|1423792.3.peg.1506"/>
<dbReference type="EMBL" id="AZEC01000002">
    <property type="protein sequence ID" value="KRL14321.1"/>
    <property type="molecule type" value="Genomic_DNA"/>
</dbReference>
<dbReference type="Pfam" id="PF14794">
    <property type="entry name" value="DUF4479"/>
    <property type="match status" value="1"/>
</dbReference>
<evidence type="ECO:0000313" key="6">
    <source>
        <dbReference type="Proteomes" id="UP000051330"/>
    </source>
</evidence>
<dbReference type="InterPro" id="IPR002547">
    <property type="entry name" value="tRNA-bd_dom"/>
</dbReference>
<name>A0A0R1N2E0_9LACO</name>
<dbReference type="InterPro" id="IPR037154">
    <property type="entry name" value="YtpR-like_sf"/>
</dbReference>
<evidence type="ECO:0000259" key="4">
    <source>
        <dbReference type="PROSITE" id="PS50886"/>
    </source>
</evidence>
<feature type="domain" description="TRNA-binding" evidence="4">
    <location>
        <begin position="91"/>
        <end position="202"/>
    </location>
</feature>
<proteinExistence type="predicted"/>
<gene>
    <name evidence="5" type="ORF">FD09_GL001490</name>
</gene>